<dbReference type="Proteomes" id="UP000663131">
    <property type="component" value="Chromosome 6"/>
</dbReference>
<sequence length="80" mass="8820">MSADSSLVTVVTFLSEVEKTLFSTSTSKTCYPATTYDTESGEVFTIYNTCNTNWTQPTTTVHVTQKSTNVETEVVTSYVD</sequence>
<evidence type="ECO:0000313" key="1">
    <source>
        <dbReference type="EMBL" id="QOU19393.1"/>
    </source>
</evidence>
<reference evidence="1" key="2">
    <citation type="journal article" name="BMC Genomics">
        <title>New genome assemblies reveal patterns of domestication and adaptation across Brettanomyces (Dekkera) species.</title>
        <authorList>
            <person name="Roach M.J."/>
            <person name="Borneman A.R."/>
        </authorList>
    </citation>
    <scope>NUCLEOTIDE SEQUENCE</scope>
    <source>
        <strain evidence="1">UCD 2041</strain>
    </source>
</reference>
<evidence type="ECO:0000313" key="2">
    <source>
        <dbReference type="Proteomes" id="UP000663131"/>
    </source>
</evidence>
<dbReference type="KEGG" id="bbrx:BRETT_003540"/>
<name>A0A871R025_DEKBR</name>
<dbReference type="EMBL" id="CP063134">
    <property type="protein sequence ID" value="QOU19393.1"/>
    <property type="molecule type" value="Genomic_DNA"/>
</dbReference>
<accession>A0A871R025</accession>
<gene>
    <name evidence="1" type="ORF">BRETT_003540</name>
</gene>
<dbReference type="RefSeq" id="XP_041135886.1">
    <property type="nucleotide sequence ID" value="XM_041282047.1"/>
</dbReference>
<reference evidence="1" key="1">
    <citation type="submission" date="2020-10" db="EMBL/GenBank/DDBJ databases">
        <authorList>
            <person name="Palmer J.M."/>
        </authorList>
    </citation>
    <scope>NUCLEOTIDE SEQUENCE</scope>
    <source>
        <strain evidence="1">UCD 2041</strain>
    </source>
</reference>
<dbReference type="GeneID" id="64575463"/>
<dbReference type="AlphaFoldDB" id="A0A871R025"/>
<protein>
    <submittedName>
        <fullName evidence="1">Uncharacterized protein</fullName>
    </submittedName>
</protein>
<proteinExistence type="predicted"/>
<organism evidence="1 2">
    <name type="scientific">Dekkera bruxellensis</name>
    <name type="common">Brettanomyces custersii</name>
    <dbReference type="NCBI Taxonomy" id="5007"/>
    <lineage>
        <taxon>Eukaryota</taxon>
        <taxon>Fungi</taxon>
        <taxon>Dikarya</taxon>
        <taxon>Ascomycota</taxon>
        <taxon>Saccharomycotina</taxon>
        <taxon>Pichiomycetes</taxon>
        <taxon>Pichiales</taxon>
        <taxon>Pichiaceae</taxon>
        <taxon>Brettanomyces</taxon>
    </lineage>
</organism>